<gene>
    <name evidence="2" type="ORF">BN1723_015016</name>
</gene>
<dbReference type="AlphaFoldDB" id="A0A0G4MNT5"/>
<dbReference type="EMBL" id="CVQI01028113">
    <property type="protein sequence ID" value="CRK35745.1"/>
    <property type="molecule type" value="Genomic_DNA"/>
</dbReference>
<dbReference type="Proteomes" id="UP000045706">
    <property type="component" value="Unassembled WGS sequence"/>
</dbReference>
<accession>A0A0G4MNT5</accession>
<evidence type="ECO:0000313" key="3">
    <source>
        <dbReference type="Proteomes" id="UP000045706"/>
    </source>
</evidence>
<protein>
    <submittedName>
        <fullName evidence="2">Uncharacterized protein</fullName>
    </submittedName>
</protein>
<evidence type="ECO:0000256" key="1">
    <source>
        <dbReference type="SAM" id="MobiDB-lite"/>
    </source>
</evidence>
<feature type="non-terminal residue" evidence="2">
    <location>
        <position position="1"/>
    </location>
</feature>
<proteinExistence type="predicted"/>
<organism evidence="2 3">
    <name type="scientific">Verticillium longisporum</name>
    <name type="common">Verticillium dahliae var. longisporum</name>
    <dbReference type="NCBI Taxonomy" id="100787"/>
    <lineage>
        <taxon>Eukaryota</taxon>
        <taxon>Fungi</taxon>
        <taxon>Dikarya</taxon>
        <taxon>Ascomycota</taxon>
        <taxon>Pezizomycotina</taxon>
        <taxon>Sordariomycetes</taxon>
        <taxon>Hypocreomycetidae</taxon>
        <taxon>Glomerellales</taxon>
        <taxon>Plectosphaerellaceae</taxon>
        <taxon>Verticillium</taxon>
    </lineage>
</organism>
<feature type="region of interest" description="Disordered" evidence="1">
    <location>
        <begin position="1"/>
        <end position="21"/>
    </location>
</feature>
<name>A0A0G4MNT5_VERLO</name>
<reference evidence="3" key="1">
    <citation type="submission" date="2015-05" db="EMBL/GenBank/DDBJ databases">
        <authorList>
            <person name="Fogelqvist Johan"/>
        </authorList>
    </citation>
    <scope>NUCLEOTIDE SEQUENCE [LARGE SCALE GENOMIC DNA]</scope>
</reference>
<sequence length="98" mass="10448">HSRRAERCGKSRPTNSIPEPFPHLLKHIVSCPSDLPPHLGRASATQTGFPSQAAPGPGSPGGPGRPWQALRWHNLTVAMLGNVHGNCWTLRASALTTS</sequence>
<feature type="region of interest" description="Disordered" evidence="1">
    <location>
        <begin position="35"/>
        <end position="67"/>
    </location>
</feature>
<evidence type="ECO:0000313" key="2">
    <source>
        <dbReference type="EMBL" id="CRK35745.1"/>
    </source>
</evidence>